<dbReference type="Gene3D" id="3.40.720.10">
    <property type="entry name" value="Alkaline Phosphatase, subunit A"/>
    <property type="match status" value="2"/>
</dbReference>
<dbReference type="SUPFAM" id="SSF53649">
    <property type="entry name" value="Alkaline phosphatase-like"/>
    <property type="match status" value="2"/>
</dbReference>
<evidence type="ECO:0000313" key="1">
    <source>
        <dbReference type="EMBL" id="SER76389.1"/>
    </source>
</evidence>
<proteinExistence type="predicted"/>
<dbReference type="InterPro" id="IPR017850">
    <property type="entry name" value="Alkaline_phosphatase_core_sf"/>
</dbReference>
<dbReference type="EMBL" id="FOHB01000001">
    <property type="protein sequence ID" value="SER76389.1"/>
    <property type="molecule type" value="Genomic_DNA"/>
</dbReference>
<organism evidence="1 2">
    <name type="scientific">Pedococcus cremeus</name>
    <dbReference type="NCBI Taxonomy" id="587636"/>
    <lineage>
        <taxon>Bacteria</taxon>
        <taxon>Bacillati</taxon>
        <taxon>Actinomycetota</taxon>
        <taxon>Actinomycetes</taxon>
        <taxon>Micrococcales</taxon>
        <taxon>Intrasporangiaceae</taxon>
        <taxon>Pedococcus</taxon>
    </lineage>
</organism>
<keyword evidence="2" id="KW-1185">Reference proteome</keyword>
<dbReference type="STRING" id="587636.SAMN05216199_1127"/>
<dbReference type="PANTHER" id="PTHR10151:SF120">
    <property type="entry name" value="BIS(5'-ADENOSYL)-TRIPHOSPHATASE"/>
    <property type="match status" value="1"/>
</dbReference>
<protein>
    <submittedName>
        <fullName evidence="1">Type I phosphodiesterase / nucleotide pyrophosphatase</fullName>
    </submittedName>
</protein>
<evidence type="ECO:0000313" key="2">
    <source>
        <dbReference type="Proteomes" id="UP000199019"/>
    </source>
</evidence>
<sequence length="536" mass="57409">MVWVVMVWVVMVWVAIVGRAGSPLSGPSRPRVRSVNTTAGSRDAVIAALCAPDLAAMVDLVLWVEPDADGTPVAHAANHLGRVRLHPGGKHEVLAGADPVASEDPMAFLPYEREIAQEGPRVSTDNAYPYAAERILSLFAHAERSPDVAVVHTPRHYFPDEGGHHGEHGSLDVIQSRAPLVLSGARVTRRSYVDDHARLIDVGPTLAHLAGVPESDLLDGNGDPLDGRPLTAYLEPLPAGQPRRVVGILWDGAHCGDLLHLAEAGELPGVARLVERGVALRGGAVAEFPSVTLTNHTSILTGLGPGRHGVLGNVYFDRATGERVVPNDEATWHRSAEWLHPQARTVFEMVNDHVAPGSGPRTASVDEAIDRGADYATMQLIRASGSDRGAGDLGDQLPDPHASPFVGNPAHLEDRYFRWGVQVDDLGLQQMLQLWADPTAAPVLTWWANVVTDAGHHGGGPRSEMARDSLRQADRRLVAFLDHLDGLGVADEVTFLLTADHGFEGADQTVTGSWAPALDALGIPYRDEGPGFVYLH</sequence>
<gene>
    <name evidence="1" type="ORF">SAMN05216199_1127</name>
</gene>
<dbReference type="AlphaFoldDB" id="A0A1H9RWX0"/>
<dbReference type="Proteomes" id="UP000199019">
    <property type="component" value="Unassembled WGS sequence"/>
</dbReference>
<dbReference type="OrthoDB" id="1956004at2"/>
<dbReference type="GO" id="GO:0016787">
    <property type="term" value="F:hydrolase activity"/>
    <property type="evidence" value="ECO:0007669"/>
    <property type="project" value="UniProtKB-ARBA"/>
</dbReference>
<name>A0A1H9RWX0_9MICO</name>
<dbReference type="PANTHER" id="PTHR10151">
    <property type="entry name" value="ECTONUCLEOTIDE PYROPHOSPHATASE/PHOSPHODIESTERASE"/>
    <property type="match status" value="1"/>
</dbReference>
<dbReference type="InterPro" id="IPR002591">
    <property type="entry name" value="Phosphodiest/P_Trfase"/>
</dbReference>
<dbReference type="Pfam" id="PF01663">
    <property type="entry name" value="Phosphodiest"/>
    <property type="match status" value="1"/>
</dbReference>
<accession>A0A1H9RWX0</accession>
<reference evidence="2" key="1">
    <citation type="submission" date="2016-10" db="EMBL/GenBank/DDBJ databases">
        <authorList>
            <person name="Varghese N."/>
            <person name="Submissions S."/>
        </authorList>
    </citation>
    <scope>NUCLEOTIDE SEQUENCE [LARGE SCALE GENOMIC DNA]</scope>
    <source>
        <strain evidence="2">CGMCC 1.6963</strain>
    </source>
</reference>